<gene>
    <name evidence="1" type="ORF">SKAU_G00237550</name>
</gene>
<accession>A0A9Q1F6X5</accession>
<evidence type="ECO:0000313" key="2">
    <source>
        <dbReference type="Proteomes" id="UP001152622"/>
    </source>
</evidence>
<organism evidence="1 2">
    <name type="scientific">Synaphobranchus kaupii</name>
    <name type="common">Kaup's arrowtooth eel</name>
    <dbReference type="NCBI Taxonomy" id="118154"/>
    <lineage>
        <taxon>Eukaryota</taxon>
        <taxon>Metazoa</taxon>
        <taxon>Chordata</taxon>
        <taxon>Craniata</taxon>
        <taxon>Vertebrata</taxon>
        <taxon>Euteleostomi</taxon>
        <taxon>Actinopterygii</taxon>
        <taxon>Neopterygii</taxon>
        <taxon>Teleostei</taxon>
        <taxon>Anguilliformes</taxon>
        <taxon>Synaphobranchidae</taxon>
        <taxon>Synaphobranchus</taxon>
    </lineage>
</organism>
<dbReference type="Proteomes" id="UP001152622">
    <property type="component" value="Chromosome 8"/>
</dbReference>
<evidence type="ECO:0000313" key="1">
    <source>
        <dbReference type="EMBL" id="KAJ8352279.1"/>
    </source>
</evidence>
<sequence length="126" mass="14583">MPTPKTGTTKKKTERVTAHKHSVHLRLAVMMLSRRKRSLQLQHIDLEYFKMRRNRHSRQDWVDMKWQPGTIPHSCQNDGSSCGVFVMQMGQVNFDDSDGAIGFVNTGNHWKFVVSNISTEHDLFTL</sequence>
<dbReference type="OrthoDB" id="8860662at2759"/>
<comment type="caution">
    <text evidence="1">The sequence shown here is derived from an EMBL/GenBank/DDBJ whole genome shotgun (WGS) entry which is preliminary data.</text>
</comment>
<name>A0A9Q1F6X5_SYNKA</name>
<keyword evidence="2" id="KW-1185">Reference proteome</keyword>
<dbReference type="EMBL" id="JAINUF010000008">
    <property type="protein sequence ID" value="KAJ8352279.1"/>
    <property type="molecule type" value="Genomic_DNA"/>
</dbReference>
<dbReference type="AlphaFoldDB" id="A0A9Q1F6X5"/>
<protein>
    <submittedName>
        <fullName evidence="1">Uncharacterized protein</fullName>
    </submittedName>
</protein>
<proteinExistence type="predicted"/>
<reference evidence="1" key="1">
    <citation type="journal article" date="2023" name="Science">
        <title>Genome structures resolve the early diversification of teleost fishes.</title>
        <authorList>
            <person name="Parey E."/>
            <person name="Louis A."/>
            <person name="Montfort J."/>
            <person name="Bouchez O."/>
            <person name="Roques C."/>
            <person name="Iampietro C."/>
            <person name="Lluch J."/>
            <person name="Castinel A."/>
            <person name="Donnadieu C."/>
            <person name="Desvignes T."/>
            <person name="Floi Bucao C."/>
            <person name="Jouanno E."/>
            <person name="Wen M."/>
            <person name="Mejri S."/>
            <person name="Dirks R."/>
            <person name="Jansen H."/>
            <person name="Henkel C."/>
            <person name="Chen W.J."/>
            <person name="Zahm M."/>
            <person name="Cabau C."/>
            <person name="Klopp C."/>
            <person name="Thompson A.W."/>
            <person name="Robinson-Rechavi M."/>
            <person name="Braasch I."/>
            <person name="Lecointre G."/>
            <person name="Bobe J."/>
            <person name="Postlethwait J.H."/>
            <person name="Berthelot C."/>
            <person name="Roest Crollius H."/>
            <person name="Guiguen Y."/>
        </authorList>
    </citation>
    <scope>NUCLEOTIDE SEQUENCE</scope>
    <source>
        <strain evidence="1">WJC10195</strain>
    </source>
</reference>